<dbReference type="CDD" id="cd09111">
    <property type="entry name" value="PLDc_ymdC_like_1"/>
    <property type="match status" value="1"/>
</dbReference>
<dbReference type="PANTHER" id="PTHR21248:SF12">
    <property type="entry name" value="CARDIOLIPIN SYNTHASE C"/>
    <property type="match status" value="1"/>
</dbReference>
<dbReference type="Gene3D" id="3.30.870.10">
    <property type="entry name" value="Endonuclease Chain A"/>
    <property type="match status" value="2"/>
</dbReference>
<comment type="caution">
    <text evidence="3">The sequence shown here is derived from an EMBL/GenBank/DDBJ whole genome shotgun (WGS) entry which is preliminary data.</text>
</comment>
<organism evidence="3 4">
    <name type="scientific">Ferrimonas aestuarii</name>
    <dbReference type="NCBI Taxonomy" id="2569539"/>
    <lineage>
        <taxon>Bacteria</taxon>
        <taxon>Pseudomonadati</taxon>
        <taxon>Pseudomonadota</taxon>
        <taxon>Gammaproteobacteria</taxon>
        <taxon>Alteromonadales</taxon>
        <taxon>Ferrimonadaceae</taxon>
        <taxon>Ferrimonas</taxon>
    </lineage>
</organism>
<dbReference type="InterPro" id="IPR001736">
    <property type="entry name" value="PLipase_D/transphosphatidylase"/>
</dbReference>
<dbReference type="SUPFAM" id="SSF56024">
    <property type="entry name" value="Phospholipase D/nuclease"/>
    <property type="match status" value="2"/>
</dbReference>
<gene>
    <name evidence="3" type="ORF">FCL42_19870</name>
</gene>
<keyword evidence="4" id="KW-1185">Reference proteome</keyword>
<feature type="signal peptide" evidence="1">
    <location>
        <begin position="1"/>
        <end position="21"/>
    </location>
</feature>
<reference evidence="3 4" key="1">
    <citation type="submission" date="2019-04" db="EMBL/GenBank/DDBJ databases">
        <authorList>
            <person name="Hwang J.C."/>
        </authorList>
    </citation>
    <scope>NUCLEOTIDE SEQUENCE [LARGE SCALE GENOMIC DNA]</scope>
    <source>
        <strain evidence="3 4">IMCC35002</strain>
    </source>
</reference>
<evidence type="ECO:0000313" key="3">
    <source>
        <dbReference type="EMBL" id="TKB50044.1"/>
    </source>
</evidence>
<feature type="chain" id="PRO_5021020924" evidence="1">
    <location>
        <begin position="22"/>
        <end position="503"/>
    </location>
</feature>
<proteinExistence type="predicted"/>
<dbReference type="PROSITE" id="PS51257">
    <property type="entry name" value="PROKAR_LIPOPROTEIN"/>
    <property type="match status" value="1"/>
</dbReference>
<dbReference type="CDD" id="cd09113">
    <property type="entry name" value="PLDc_ymdC_like_2"/>
    <property type="match status" value="1"/>
</dbReference>
<feature type="domain" description="PLD phosphodiesterase" evidence="2">
    <location>
        <begin position="397"/>
        <end position="424"/>
    </location>
</feature>
<dbReference type="EMBL" id="SWCJ01000024">
    <property type="protein sequence ID" value="TKB50044.1"/>
    <property type="molecule type" value="Genomic_DNA"/>
</dbReference>
<dbReference type="OrthoDB" id="9814092at2"/>
<dbReference type="SMART" id="SM00155">
    <property type="entry name" value="PLDc"/>
    <property type="match status" value="2"/>
</dbReference>
<sequence length="503" mass="55908">MLKLRLLLLSLLLGGCATSLPQVTQQASYRLPAPSHSPLHQAFAPLVDEQSGLSGVYPISDGREALLIRLLAANQAVSSIDLQTYIYRGDDTGRALLWSLWQAAERGVRVRLLLDDMQSGKDDGLSMLNQHPNIQVRLFNPFTHRQWRSLEMLTSFDRTNRRMHNKSMVVDATLAVTGGRNIGDEYFAANQQVSFGDFDVMLLGPAVIETASQFDRYWNSDYAIGVEHLISQKEAISTSKVTREFADIIKQDQLKQQAYIGSLRDTPLVKHLSEETLPLYWGEIHVAADAPEKAAVQSDTPTLMVDALSHYFEDTKHDLLLVSPYFVPGDEGVNGLAELVKQGVRVQVLTNSLAATDVVAVHSGYEGYRQPMLEAGIELWETKRLPGLEPGAWNASSQASLHAKTMVFDGKVVFVGSFNLDPRSAHINTEMGVFIHSDALATAVQAGLEGTLEQIAYKLSLEQGHLRWHDLETGTVLDSEPDAGFWRRFGAWFLQWLPIEDQL</sequence>
<dbReference type="Pfam" id="PF13091">
    <property type="entry name" value="PLDc_2"/>
    <property type="match status" value="2"/>
</dbReference>
<dbReference type="PROSITE" id="PS50035">
    <property type="entry name" value="PLD"/>
    <property type="match status" value="2"/>
</dbReference>
<feature type="domain" description="PLD phosphodiesterase" evidence="2">
    <location>
        <begin position="159"/>
        <end position="186"/>
    </location>
</feature>
<dbReference type="PANTHER" id="PTHR21248">
    <property type="entry name" value="CARDIOLIPIN SYNTHASE"/>
    <property type="match status" value="1"/>
</dbReference>
<evidence type="ECO:0000256" key="1">
    <source>
        <dbReference type="SAM" id="SignalP"/>
    </source>
</evidence>
<evidence type="ECO:0000313" key="4">
    <source>
        <dbReference type="Proteomes" id="UP000305675"/>
    </source>
</evidence>
<dbReference type="RefSeq" id="WP_136865176.1">
    <property type="nucleotide sequence ID" value="NZ_SWCJ01000024.1"/>
</dbReference>
<dbReference type="InterPro" id="IPR025202">
    <property type="entry name" value="PLD-like_dom"/>
</dbReference>
<protein>
    <submittedName>
        <fullName evidence="3">Phospholipase D family protein</fullName>
    </submittedName>
</protein>
<dbReference type="AlphaFoldDB" id="A0A4U1BH34"/>
<dbReference type="Proteomes" id="UP000305675">
    <property type="component" value="Unassembled WGS sequence"/>
</dbReference>
<dbReference type="GO" id="GO:0032049">
    <property type="term" value="P:cardiolipin biosynthetic process"/>
    <property type="evidence" value="ECO:0007669"/>
    <property type="project" value="UniProtKB-ARBA"/>
</dbReference>
<name>A0A4U1BH34_9GAMM</name>
<evidence type="ECO:0000259" key="2">
    <source>
        <dbReference type="PROSITE" id="PS50035"/>
    </source>
</evidence>
<accession>A0A4U1BH34</accession>
<dbReference type="GO" id="GO:0030572">
    <property type="term" value="F:phosphatidyltransferase activity"/>
    <property type="evidence" value="ECO:0007669"/>
    <property type="project" value="UniProtKB-ARBA"/>
</dbReference>
<keyword evidence="1" id="KW-0732">Signal</keyword>